<feature type="compositionally biased region" description="Basic and acidic residues" evidence="1">
    <location>
        <begin position="18"/>
        <end position="27"/>
    </location>
</feature>
<evidence type="ECO:0000313" key="6">
    <source>
        <dbReference type="RefSeq" id="XP_024606738.1"/>
    </source>
</evidence>
<dbReference type="RefSeq" id="XP_024606735.1">
    <property type="nucleotide sequence ID" value="XM_024750967.1"/>
</dbReference>
<name>A0A341BVL7_NEOAA</name>
<sequence>MWRHPSLVGEPSPACLLETRRSKEARIQRPPSLPPRSPETSIPSGRKMDDLGSTSGAPPPLWLELASVISRRPSGWVPGRASCFQPHEITWLLATRGQNQHLVSENREYFRTRELEPKLSRAVETTEAPGCWRTKQVSKHRLLAEPGVLSSPPKFNVLYSQ</sequence>
<evidence type="ECO:0000313" key="4">
    <source>
        <dbReference type="RefSeq" id="XP_024606736.1"/>
    </source>
</evidence>
<protein>
    <submittedName>
        <fullName evidence="3 4">Uncharacterized protein LOC112403484 isoform X4</fullName>
    </submittedName>
</protein>
<organism evidence="2 3">
    <name type="scientific">Neophocaena asiaeorientalis asiaeorientalis</name>
    <name type="common">Yangtze finless porpoise</name>
    <name type="synonym">Neophocaena phocaenoides subsp. asiaeorientalis</name>
    <dbReference type="NCBI Taxonomy" id="1706337"/>
    <lineage>
        <taxon>Eukaryota</taxon>
        <taxon>Metazoa</taxon>
        <taxon>Chordata</taxon>
        <taxon>Craniata</taxon>
        <taxon>Vertebrata</taxon>
        <taxon>Euteleostomi</taxon>
        <taxon>Mammalia</taxon>
        <taxon>Eutheria</taxon>
        <taxon>Laurasiatheria</taxon>
        <taxon>Artiodactyla</taxon>
        <taxon>Whippomorpha</taxon>
        <taxon>Cetacea</taxon>
        <taxon>Odontoceti</taxon>
        <taxon>Phocoenidae</taxon>
        <taxon>Neophocaena</taxon>
    </lineage>
</organism>
<dbReference type="RefSeq" id="XP_024606736.1">
    <property type="nucleotide sequence ID" value="XM_024750968.1"/>
</dbReference>
<dbReference type="RefSeq" id="XP_024606738.1">
    <property type="nucleotide sequence ID" value="XM_024750970.1"/>
</dbReference>
<dbReference type="GeneID" id="112403484"/>
<evidence type="ECO:0000256" key="1">
    <source>
        <dbReference type="SAM" id="MobiDB-lite"/>
    </source>
</evidence>
<evidence type="ECO:0000313" key="7">
    <source>
        <dbReference type="RefSeq" id="XP_024606739.1"/>
    </source>
</evidence>
<dbReference type="RefSeq" id="XP_024606739.1">
    <property type="nucleotide sequence ID" value="XM_024750971.1"/>
</dbReference>
<keyword evidence="2" id="KW-1185">Reference proteome</keyword>
<accession>A0A341BVL7</accession>
<feature type="region of interest" description="Disordered" evidence="1">
    <location>
        <begin position="1"/>
        <end position="58"/>
    </location>
</feature>
<dbReference type="RefSeq" id="XP_024606737.1">
    <property type="nucleotide sequence ID" value="XM_024750969.1"/>
</dbReference>
<evidence type="ECO:0000313" key="3">
    <source>
        <dbReference type="RefSeq" id="XP_024606735.1"/>
    </source>
</evidence>
<gene>
    <name evidence="3 4 5 6 7" type="primary">LOC112403484</name>
</gene>
<reference evidence="3 4" key="1">
    <citation type="submission" date="2025-04" db="UniProtKB">
        <authorList>
            <consortium name="RefSeq"/>
        </authorList>
    </citation>
    <scope>IDENTIFICATION</scope>
    <source>
        <tissue evidence="3 4">Meat</tissue>
    </source>
</reference>
<evidence type="ECO:0000313" key="2">
    <source>
        <dbReference type="Proteomes" id="UP000252040"/>
    </source>
</evidence>
<dbReference type="Proteomes" id="UP000252040">
    <property type="component" value="Unplaced"/>
</dbReference>
<evidence type="ECO:0000313" key="5">
    <source>
        <dbReference type="RefSeq" id="XP_024606737.1"/>
    </source>
</evidence>
<dbReference type="AlphaFoldDB" id="A0A341BVL7"/>
<proteinExistence type="predicted"/>